<comment type="caution">
    <text evidence="9">The sequence shown here is derived from an EMBL/GenBank/DDBJ whole genome shotgun (WGS) entry which is preliminary data.</text>
</comment>
<evidence type="ECO:0000256" key="1">
    <source>
        <dbReference type="ARBA" id="ARBA00004651"/>
    </source>
</evidence>
<sequence length="204" mass="22382">MTLDFLISAIADFRYLAMFGILFVSAMGVPLPEEPLLVASGLSVGWGSSSYGLTCGACLLGILSGDLWVYFLGRRGGTWFLQTRLGSLVFSAKRQDSIERLFEKHGLKTVFLGRFIPAVRFGVFFFAGRHRMDIRKFLGLNSIGALVYAPLWIWLSAVAGERFARTPAAARLAEQWVERGSLILIGLVILISAGMIWGAGKKKS</sequence>
<dbReference type="EMBL" id="LIDM01000064">
    <property type="protein sequence ID" value="KRP32747.1"/>
    <property type="molecule type" value="Genomic_DNA"/>
</dbReference>
<dbReference type="PANTHER" id="PTHR30353">
    <property type="entry name" value="INNER MEMBRANE PROTEIN DEDA-RELATED"/>
    <property type="match status" value="1"/>
</dbReference>
<keyword evidence="3 7" id="KW-1003">Cell membrane</keyword>
<feature type="transmembrane region" description="Helical" evidence="7">
    <location>
        <begin position="138"/>
        <end position="160"/>
    </location>
</feature>
<proteinExistence type="inferred from homology"/>
<keyword evidence="6 7" id="KW-0472">Membrane</keyword>
<dbReference type="PANTHER" id="PTHR30353:SF15">
    <property type="entry name" value="INNER MEMBRANE PROTEIN YABI"/>
    <property type="match status" value="1"/>
</dbReference>
<keyword evidence="5 7" id="KW-1133">Transmembrane helix</keyword>
<evidence type="ECO:0000259" key="8">
    <source>
        <dbReference type="Pfam" id="PF09335"/>
    </source>
</evidence>
<dbReference type="InterPro" id="IPR032818">
    <property type="entry name" value="DedA-like"/>
</dbReference>
<dbReference type="AlphaFoldDB" id="A0A0R2XGT0"/>
<evidence type="ECO:0000256" key="7">
    <source>
        <dbReference type="RuleBase" id="RU367016"/>
    </source>
</evidence>
<reference evidence="9 10" key="1">
    <citation type="submission" date="2015-10" db="EMBL/GenBank/DDBJ databases">
        <title>Metagenome-Assembled Genomes uncover a global brackish microbiome.</title>
        <authorList>
            <person name="Hugerth L.W."/>
            <person name="Larsson J."/>
            <person name="Alneberg J."/>
            <person name="Lindh M.V."/>
            <person name="Legrand C."/>
            <person name="Pinhassi J."/>
            <person name="Andersson A.F."/>
        </authorList>
    </citation>
    <scope>NUCLEOTIDE SEQUENCE [LARGE SCALE GENOMIC DNA]</scope>
    <source>
        <strain evidence="9">BACL9 MAG-120820-bin42</strain>
    </source>
</reference>
<dbReference type="GO" id="GO:0005886">
    <property type="term" value="C:plasma membrane"/>
    <property type="evidence" value="ECO:0007669"/>
    <property type="project" value="UniProtKB-SubCell"/>
</dbReference>
<organism evidence="9 10">
    <name type="scientific">Verrucomicrobia subdivision 6 bacterium BACL9 MAG-120820-bin42</name>
    <dbReference type="NCBI Taxonomy" id="1655634"/>
    <lineage>
        <taxon>Bacteria</taxon>
        <taxon>Pseudomonadati</taxon>
        <taxon>Verrucomicrobiota</taxon>
        <taxon>Verrucomicrobiia</taxon>
        <taxon>Verrucomicrobiales</taxon>
        <taxon>Verrucomicrobia subdivision 6</taxon>
    </lineage>
</organism>
<feature type="transmembrane region" description="Helical" evidence="7">
    <location>
        <begin position="12"/>
        <end position="31"/>
    </location>
</feature>
<dbReference type="InterPro" id="IPR032816">
    <property type="entry name" value="VTT_dom"/>
</dbReference>
<protein>
    <recommendedName>
        <fullName evidence="8">VTT domain-containing protein</fullName>
    </recommendedName>
</protein>
<name>A0A0R2XGT0_9BACT</name>
<dbReference type="Pfam" id="PF09335">
    <property type="entry name" value="VTT_dom"/>
    <property type="match status" value="1"/>
</dbReference>
<keyword evidence="4 7" id="KW-0812">Transmembrane</keyword>
<gene>
    <name evidence="9" type="ORF">ABS32_02615</name>
</gene>
<feature type="transmembrane region" description="Helical" evidence="7">
    <location>
        <begin position="180"/>
        <end position="200"/>
    </location>
</feature>
<evidence type="ECO:0000256" key="3">
    <source>
        <dbReference type="ARBA" id="ARBA00022475"/>
    </source>
</evidence>
<comment type="similarity">
    <text evidence="2 7">Belongs to the DedA family.</text>
</comment>
<evidence type="ECO:0000256" key="6">
    <source>
        <dbReference type="ARBA" id="ARBA00023136"/>
    </source>
</evidence>
<dbReference type="Proteomes" id="UP000051557">
    <property type="component" value="Unassembled WGS sequence"/>
</dbReference>
<evidence type="ECO:0000313" key="10">
    <source>
        <dbReference type="Proteomes" id="UP000051557"/>
    </source>
</evidence>
<evidence type="ECO:0000256" key="2">
    <source>
        <dbReference type="ARBA" id="ARBA00010792"/>
    </source>
</evidence>
<evidence type="ECO:0000256" key="4">
    <source>
        <dbReference type="ARBA" id="ARBA00022692"/>
    </source>
</evidence>
<comment type="subcellular location">
    <subcellularLocation>
        <location evidence="1 7">Cell membrane</location>
        <topology evidence="1 7">Multi-pass membrane protein</topology>
    </subcellularLocation>
</comment>
<evidence type="ECO:0000256" key="5">
    <source>
        <dbReference type="ARBA" id="ARBA00022989"/>
    </source>
</evidence>
<feature type="transmembrane region" description="Helical" evidence="7">
    <location>
        <begin position="51"/>
        <end position="72"/>
    </location>
</feature>
<accession>A0A0R2XGT0</accession>
<evidence type="ECO:0000313" key="9">
    <source>
        <dbReference type="EMBL" id="KRP32747.1"/>
    </source>
</evidence>
<feature type="domain" description="VTT" evidence="8">
    <location>
        <begin position="31"/>
        <end position="154"/>
    </location>
</feature>